<keyword evidence="2" id="KW-1185">Reference proteome</keyword>
<gene>
    <name evidence="1" type="ORF">ECRASSUSDP1_LOCUS22830</name>
</gene>
<accession>A0AAD1XYF0</accession>
<sequence length="72" mass="8385">MEEGKKEATQPQGPTKKAQFLFRVMNFCENDLKMTKPQAQKVAMTYIKVLNEKIMACNLEDLDDIVRDYELN</sequence>
<evidence type="ECO:0000313" key="1">
    <source>
        <dbReference type="EMBL" id="CAI2381375.1"/>
    </source>
</evidence>
<proteinExistence type="predicted"/>
<name>A0AAD1XYF0_EUPCR</name>
<dbReference type="EMBL" id="CAMPGE010023436">
    <property type="protein sequence ID" value="CAI2381375.1"/>
    <property type="molecule type" value="Genomic_DNA"/>
</dbReference>
<reference evidence="1" key="1">
    <citation type="submission" date="2023-07" db="EMBL/GenBank/DDBJ databases">
        <authorList>
            <consortium name="AG Swart"/>
            <person name="Singh M."/>
            <person name="Singh A."/>
            <person name="Seah K."/>
            <person name="Emmerich C."/>
        </authorList>
    </citation>
    <scope>NUCLEOTIDE SEQUENCE</scope>
    <source>
        <strain evidence="1">DP1</strain>
    </source>
</reference>
<dbReference type="AlphaFoldDB" id="A0AAD1XYF0"/>
<comment type="caution">
    <text evidence="1">The sequence shown here is derived from an EMBL/GenBank/DDBJ whole genome shotgun (WGS) entry which is preliminary data.</text>
</comment>
<evidence type="ECO:0000313" key="2">
    <source>
        <dbReference type="Proteomes" id="UP001295684"/>
    </source>
</evidence>
<protein>
    <submittedName>
        <fullName evidence="1">Uncharacterized protein</fullName>
    </submittedName>
</protein>
<dbReference type="Proteomes" id="UP001295684">
    <property type="component" value="Unassembled WGS sequence"/>
</dbReference>
<organism evidence="1 2">
    <name type="scientific">Euplotes crassus</name>
    <dbReference type="NCBI Taxonomy" id="5936"/>
    <lineage>
        <taxon>Eukaryota</taxon>
        <taxon>Sar</taxon>
        <taxon>Alveolata</taxon>
        <taxon>Ciliophora</taxon>
        <taxon>Intramacronucleata</taxon>
        <taxon>Spirotrichea</taxon>
        <taxon>Hypotrichia</taxon>
        <taxon>Euplotida</taxon>
        <taxon>Euplotidae</taxon>
        <taxon>Moneuplotes</taxon>
    </lineage>
</organism>